<reference evidence="1" key="1">
    <citation type="submission" date="2022-06" db="EMBL/GenBank/DDBJ databases">
        <title>Phylogenomic reconstructions and comparative analyses of Kickxellomycotina fungi.</title>
        <authorList>
            <person name="Reynolds N.K."/>
            <person name="Stajich J.E."/>
            <person name="Barry K."/>
            <person name="Grigoriev I.V."/>
            <person name="Crous P."/>
            <person name="Smith M.E."/>
        </authorList>
    </citation>
    <scope>NUCLEOTIDE SEQUENCE</scope>
    <source>
        <strain evidence="1">RSA 2271</strain>
    </source>
</reference>
<sequence length="351" mass="38760">MLQSKRLYCLTHRRGYQAIKEFDEPFRGEVNPGMVLIKIKAVALNHRDLSIADGTYPFPVRHRIVPCSDGAGEVIKVGSGVADIKVGDKVIGLFDQLQFYGGPENWFHHLGSTLDGMLQEYRTLPATGAVKIPKDTHLMWEEMASLVCSGVTAWNALFCGPRFVPGNAVFLQGTSDLSIIALILANAAGAETIIASSSDEKLEQVKAEYRPDYAINYVKNPRWDAEAIRITGGVGVDLMLDIGGVKTLQRSANAVCSGGTIAVMGRFGMRKSEPDANIDATQLLLTKSMTIRGVQVGSKEMLKDLVRFVNDKKLHIPIDRVFNFNYKDIQHAFAYFESRKHLGKVCIRMPD</sequence>
<comment type="caution">
    <text evidence="1">The sequence shown here is derived from an EMBL/GenBank/DDBJ whole genome shotgun (WGS) entry which is preliminary data.</text>
</comment>
<accession>A0ACC1HLE8</accession>
<gene>
    <name evidence="1" type="ORF">EV182_000196</name>
</gene>
<organism evidence="1 2">
    <name type="scientific">Spiromyces aspiralis</name>
    <dbReference type="NCBI Taxonomy" id="68401"/>
    <lineage>
        <taxon>Eukaryota</taxon>
        <taxon>Fungi</taxon>
        <taxon>Fungi incertae sedis</taxon>
        <taxon>Zoopagomycota</taxon>
        <taxon>Kickxellomycotina</taxon>
        <taxon>Kickxellomycetes</taxon>
        <taxon>Kickxellales</taxon>
        <taxon>Kickxellaceae</taxon>
        <taxon>Spiromyces</taxon>
    </lineage>
</organism>
<dbReference type="EMBL" id="JAMZIH010005147">
    <property type="protein sequence ID" value="KAJ1675983.1"/>
    <property type="molecule type" value="Genomic_DNA"/>
</dbReference>
<evidence type="ECO:0000313" key="2">
    <source>
        <dbReference type="Proteomes" id="UP001145114"/>
    </source>
</evidence>
<keyword evidence="2" id="KW-1185">Reference proteome</keyword>
<name>A0ACC1HLE8_9FUNG</name>
<protein>
    <submittedName>
        <fullName evidence="1">Uncharacterized protein</fullName>
    </submittedName>
</protein>
<dbReference type="Proteomes" id="UP001145114">
    <property type="component" value="Unassembled WGS sequence"/>
</dbReference>
<proteinExistence type="predicted"/>
<evidence type="ECO:0000313" key="1">
    <source>
        <dbReference type="EMBL" id="KAJ1675983.1"/>
    </source>
</evidence>